<organism evidence="4 5">
    <name type="scientific">Dactylosporangium salmoneum</name>
    <dbReference type="NCBI Taxonomy" id="53361"/>
    <lineage>
        <taxon>Bacteria</taxon>
        <taxon>Bacillati</taxon>
        <taxon>Actinomycetota</taxon>
        <taxon>Actinomycetes</taxon>
        <taxon>Micromonosporales</taxon>
        <taxon>Micromonosporaceae</taxon>
        <taxon>Dactylosporangium</taxon>
    </lineage>
</organism>
<gene>
    <name evidence="4" type="ORF">GCM10010170_078180</name>
</gene>
<dbReference type="EMBL" id="BAAARV010000077">
    <property type="protein sequence ID" value="GAA2374855.1"/>
    <property type="molecule type" value="Genomic_DNA"/>
</dbReference>
<keyword evidence="5" id="KW-1185">Reference proteome</keyword>
<accession>A0ABP5UE75</accession>
<evidence type="ECO:0000313" key="4">
    <source>
        <dbReference type="EMBL" id="GAA2374855.1"/>
    </source>
</evidence>
<evidence type="ECO:0000256" key="2">
    <source>
        <dbReference type="PROSITE-ProRule" id="PRU00335"/>
    </source>
</evidence>
<dbReference type="InterPro" id="IPR050109">
    <property type="entry name" value="HTH-type_TetR-like_transc_reg"/>
</dbReference>
<keyword evidence="1 2" id="KW-0238">DNA-binding</keyword>
<dbReference type="RefSeq" id="WP_344617681.1">
    <property type="nucleotide sequence ID" value="NZ_BAAARV010000077.1"/>
</dbReference>
<dbReference type="InterPro" id="IPR009057">
    <property type="entry name" value="Homeodomain-like_sf"/>
</dbReference>
<dbReference type="SUPFAM" id="SSF48498">
    <property type="entry name" value="Tetracyclin repressor-like, C-terminal domain"/>
    <property type="match status" value="1"/>
</dbReference>
<dbReference type="InterPro" id="IPR041583">
    <property type="entry name" value="TetR_C_31"/>
</dbReference>
<dbReference type="Gene3D" id="1.10.357.10">
    <property type="entry name" value="Tetracycline Repressor, domain 2"/>
    <property type="match status" value="1"/>
</dbReference>
<feature type="domain" description="HTH tetR-type" evidence="3">
    <location>
        <begin position="8"/>
        <end position="68"/>
    </location>
</feature>
<evidence type="ECO:0000256" key="1">
    <source>
        <dbReference type="ARBA" id="ARBA00023125"/>
    </source>
</evidence>
<name>A0ABP5UE75_9ACTN</name>
<evidence type="ECO:0000313" key="5">
    <source>
        <dbReference type="Proteomes" id="UP001501444"/>
    </source>
</evidence>
<dbReference type="PANTHER" id="PTHR30055:SF231">
    <property type="entry name" value="TRANSCRIPTIONAL REGULATORY PROTEIN (PROBABLY DEOR-FAMILY)-RELATED"/>
    <property type="match status" value="1"/>
</dbReference>
<dbReference type="InterPro" id="IPR036271">
    <property type="entry name" value="Tet_transcr_reg_TetR-rel_C_sf"/>
</dbReference>
<dbReference type="PRINTS" id="PR00455">
    <property type="entry name" value="HTHTETR"/>
</dbReference>
<dbReference type="Pfam" id="PF00440">
    <property type="entry name" value="TetR_N"/>
    <property type="match status" value="1"/>
</dbReference>
<proteinExistence type="predicted"/>
<dbReference type="PANTHER" id="PTHR30055">
    <property type="entry name" value="HTH-TYPE TRANSCRIPTIONAL REGULATOR RUTR"/>
    <property type="match status" value="1"/>
</dbReference>
<dbReference type="Proteomes" id="UP001501444">
    <property type="component" value="Unassembled WGS sequence"/>
</dbReference>
<reference evidence="5" key="1">
    <citation type="journal article" date="2019" name="Int. J. Syst. Evol. Microbiol.">
        <title>The Global Catalogue of Microorganisms (GCM) 10K type strain sequencing project: providing services to taxonomists for standard genome sequencing and annotation.</title>
        <authorList>
            <consortium name="The Broad Institute Genomics Platform"/>
            <consortium name="The Broad Institute Genome Sequencing Center for Infectious Disease"/>
            <person name="Wu L."/>
            <person name="Ma J."/>
        </authorList>
    </citation>
    <scope>NUCLEOTIDE SEQUENCE [LARGE SCALE GENOMIC DNA]</scope>
    <source>
        <strain evidence="5">JCM 3272</strain>
    </source>
</reference>
<sequence length="183" mass="20188">MPTRRHDPDRKDRIIDAAIEVIAEHGVAGTTHRLIAAAADVPLGSLTYYFTGLEDLRAQAFLRHARRMSVIYEAHFEGVTGREQLVEAVTDLIDGDAGASGPDWAVAYELYLAALREPALREITEIWMRTSRAVLERFVDPTTARGIDALIEGLVMHKTLSTGPVSRQDIRTVVERVIGTATP</sequence>
<dbReference type="SUPFAM" id="SSF46689">
    <property type="entry name" value="Homeodomain-like"/>
    <property type="match status" value="1"/>
</dbReference>
<dbReference type="PROSITE" id="PS50977">
    <property type="entry name" value="HTH_TETR_2"/>
    <property type="match status" value="1"/>
</dbReference>
<evidence type="ECO:0000259" key="3">
    <source>
        <dbReference type="PROSITE" id="PS50977"/>
    </source>
</evidence>
<feature type="DNA-binding region" description="H-T-H motif" evidence="2">
    <location>
        <begin position="31"/>
        <end position="50"/>
    </location>
</feature>
<protein>
    <submittedName>
        <fullName evidence="4">TetR family transcriptional regulator</fullName>
    </submittedName>
</protein>
<dbReference type="Pfam" id="PF17940">
    <property type="entry name" value="TetR_C_31"/>
    <property type="match status" value="1"/>
</dbReference>
<dbReference type="InterPro" id="IPR001647">
    <property type="entry name" value="HTH_TetR"/>
</dbReference>
<comment type="caution">
    <text evidence="4">The sequence shown here is derived from an EMBL/GenBank/DDBJ whole genome shotgun (WGS) entry which is preliminary data.</text>
</comment>